<feature type="domain" description="DprA winged helix" evidence="3">
    <location>
        <begin position="310"/>
        <end position="355"/>
    </location>
</feature>
<dbReference type="STRING" id="318161.Sden_0026"/>
<evidence type="ECO:0000313" key="5">
    <source>
        <dbReference type="Proteomes" id="UP000001982"/>
    </source>
</evidence>
<protein>
    <submittedName>
        <fullName evidence="4">DNA processing protein DprA, putative</fullName>
    </submittedName>
</protein>
<proteinExistence type="inferred from homology"/>
<dbReference type="Proteomes" id="UP000001982">
    <property type="component" value="Chromosome"/>
</dbReference>
<dbReference type="PANTHER" id="PTHR43022:SF1">
    <property type="entry name" value="PROTEIN SMF"/>
    <property type="match status" value="1"/>
</dbReference>
<dbReference type="InterPro" id="IPR003488">
    <property type="entry name" value="DprA"/>
</dbReference>
<dbReference type="InterPro" id="IPR057666">
    <property type="entry name" value="DrpA_SLOG"/>
</dbReference>
<dbReference type="AlphaFoldDB" id="Q12TA3"/>
<dbReference type="KEGG" id="sdn:Sden_0026"/>
<reference evidence="4 5" key="1">
    <citation type="submission" date="2006-03" db="EMBL/GenBank/DDBJ databases">
        <title>Complete sequence of Shewanella denitrificans OS217.</title>
        <authorList>
            <consortium name="US DOE Joint Genome Institute"/>
            <person name="Copeland A."/>
            <person name="Lucas S."/>
            <person name="Lapidus A."/>
            <person name="Barry K."/>
            <person name="Detter J.C."/>
            <person name="Glavina del Rio T."/>
            <person name="Hammon N."/>
            <person name="Israni S."/>
            <person name="Dalin E."/>
            <person name="Tice H."/>
            <person name="Pitluck S."/>
            <person name="Brettin T."/>
            <person name="Bruce D."/>
            <person name="Han C."/>
            <person name="Tapia R."/>
            <person name="Gilna P."/>
            <person name="Kiss H."/>
            <person name="Schmutz J."/>
            <person name="Larimer F."/>
            <person name="Land M."/>
            <person name="Hauser L."/>
            <person name="Kyrpides N."/>
            <person name="Lykidis A."/>
            <person name="Richardson P."/>
        </authorList>
    </citation>
    <scope>NUCLEOTIDE SEQUENCE [LARGE SCALE GENOMIC DNA]</scope>
    <source>
        <strain evidence="5">OS217 / ATCC BAA-1090 / DSM 15013</strain>
    </source>
</reference>
<dbReference type="InterPro" id="IPR041614">
    <property type="entry name" value="DprA_WH"/>
</dbReference>
<evidence type="ECO:0000259" key="3">
    <source>
        <dbReference type="Pfam" id="PF17782"/>
    </source>
</evidence>
<dbReference type="Gene3D" id="1.10.10.10">
    <property type="entry name" value="Winged helix-like DNA-binding domain superfamily/Winged helix DNA-binding domain"/>
    <property type="match status" value="1"/>
</dbReference>
<dbReference type="Pfam" id="PF17782">
    <property type="entry name" value="WHD_DprA"/>
    <property type="match status" value="1"/>
</dbReference>
<evidence type="ECO:0000256" key="1">
    <source>
        <dbReference type="ARBA" id="ARBA00006525"/>
    </source>
</evidence>
<dbReference type="Pfam" id="PF02481">
    <property type="entry name" value="DNA_processg_A"/>
    <property type="match status" value="1"/>
</dbReference>
<dbReference type="HOGENOM" id="CLU_029601_1_1_6"/>
<organism evidence="4 5">
    <name type="scientific">Shewanella denitrificans (strain OS217 / ATCC BAA-1090 / DSM 15013)</name>
    <dbReference type="NCBI Taxonomy" id="318161"/>
    <lineage>
        <taxon>Bacteria</taxon>
        <taxon>Pseudomonadati</taxon>
        <taxon>Pseudomonadota</taxon>
        <taxon>Gammaproteobacteria</taxon>
        <taxon>Alteromonadales</taxon>
        <taxon>Shewanellaceae</taxon>
        <taxon>Shewanella</taxon>
    </lineage>
</organism>
<dbReference type="NCBIfam" id="TIGR00732">
    <property type="entry name" value="dprA"/>
    <property type="match status" value="1"/>
</dbReference>
<dbReference type="GO" id="GO:0009294">
    <property type="term" value="P:DNA-mediated transformation"/>
    <property type="evidence" value="ECO:0007669"/>
    <property type="project" value="InterPro"/>
</dbReference>
<dbReference type="SUPFAM" id="SSF102405">
    <property type="entry name" value="MCP/YpsA-like"/>
    <property type="match status" value="1"/>
</dbReference>
<name>Q12TA3_SHEDO</name>
<dbReference type="InterPro" id="IPR036388">
    <property type="entry name" value="WH-like_DNA-bd_sf"/>
</dbReference>
<dbReference type="Gene3D" id="3.40.50.450">
    <property type="match status" value="1"/>
</dbReference>
<comment type="similarity">
    <text evidence="1">Belongs to the DprA/Smf family.</text>
</comment>
<accession>Q12TA3</accession>
<keyword evidence="5" id="KW-1185">Reference proteome</keyword>
<feature type="domain" description="Smf/DprA SLOG" evidence="2">
    <location>
        <begin position="73"/>
        <end position="281"/>
    </location>
</feature>
<dbReference type="EMBL" id="CP000302">
    <property type="protein sequence ID" value="ABE53323.1"/>
    <property type="molecule type" value="Genomic_DNA"/>
</dbReference>
<dbReference type="eggNOG" id="COG0758">
    <property type="taxonomic scope" value="Bacteria"/>
</dbReference>
<evidence type="ECO:0000259" key="2">
    <source>
        <dbReference type="Pfam" id="PF02481"/>
    </source>
</evidence>
<dbReference type="PANTHER" id="PTHR43022">
    <property type="entry name" value="PROTEIN SMF"/>
    <property type="match status" value="1"/>
</dbReference>
<evidence type="ECO:0000313" key="4">
    <source>
        <dbReference type="EMBL" id="ABE53323.1"/>
    </source>
</evidence>
<sequence>MVDWLIVAAVSGLGPTRIQQLLSHMDVGELRQRLEHEKHSLPLPSQTLATLHVNFPKVEQALAWLASADNHHILTLSDDQYPTLLTQISDPPSVLFIKGDIHKLLLPSLAIVGSRNASPAGLEIAHTLAGQLAYQGLAITSGMATGIDSAAHKGALAQGGTTNAVLGTGIEQIYPKRHLDLYHQIQQSGCVLSEYWPDVKAFAANFPRRNRIVSGLSVGTLVVEACRKSGSLISARLAMEQNREVFAVPGSVIGGYHQGCHDLIKNGAKLVESAADIMEELVSLIDFHLEDVCSRHHIQADNNCNLPFPPLLASVGYETTSIDAVVEHSGKTIDLVLVQMLELELQGWVAAVPGGYVRLKRS</sequence>
<gene>
    <name evidence="4" type="ordered locus">Sden_0026</name>
</gene>